<name>A6IB47_RAT</name>
<reference evidence="2" key="1">
    <citation type="submission" date="2005-09" db="EMBL/GenBank/DDBJ databases">
        <authorList>
            <person name="Mural R.J."/>
            <person name="Li P.W."/>
            <person name="Adams M.D."/>
            <person name="Amanatides P.G."/>
            <person name="Baden-Tillson H."/>
            <person name="Barnstead M."/>
            <person name="Chin S.H."/>
            <person name="Dew I."/>
            <person name="Evans C.A."/>
            <person name="Ferriera S."/>
            <person name="Flanigan M."/>
            <person name="Fosler C."/>
            <person name="Glodek A."/>
            <person name="Gu Z."/>
            <person name="Holt R.A."/>
            <person name="Jennings D."/>
            <person name="Kraft C.L."/>
            <person name="Lu F."/>
            <person name="Nguyen T."/>
            <person name="Nusskern D.R."/>
            <person name="Pfannkoch C.M."/>
            <person name="Sitter C."/>
            <person name="Sutton G.G."/>
            <person name="Venter J.C."/>
            <person name="Wang Z."/>
            <person name="Woodage T."/>
            <person name="Zheng X.H."/>
            <person name="Zhong F."/>
        </authorList>
    </citation>
    <scope>NUCLEOTIDE SEQUENCE [LARGE SCALE GENOMIC DNA]</scope>
    <source>
        <strain>BN</strain>
        <strain evidence="2">Sprague-Dawley</strain>
    </source>
</reference>
<dbReference type="AlphaFoldDB" id="A6IB47"/>
<sequence length="79" mass="8401">MWLSLLGQEVLKWQQACASGIGVSLLGTEAEVSPEAVPGAGRASRLTEGWQQRCGLAAQTLQGTWPVSTFIVFALLTNI</sequence>
<protein>
    <submittedName>
        <fullName evidence="1">RCG56515</fullName>
    </submittedName>
</protein>
<gene>
    <name evidence="1" type="ORF">rCG_56515</name>
</gene>
<accession>A6IB47</accession>
<proteinExistence type="predicted"/>
<dbReference type="EMBL" id="CH473957">
    <property type="protein sequence ID" value="EDL91315.1"/>
    <property type="molecule type" value="Genomic_DNA"/>
</dbReference>
<evidence type="ECO:0000313" key="1">
    <source>
        <dbReference type="EMBL" id="EDL91315.1"/>
    </source>
</evidence>
<organism evidence="1 2">
    <name type="scientific">Rattus norvegicus</name>
    <name type="common">Rat</name>
    <dbReference type="NCBI Taxonomy" id="10116"/>
    <lineage>
        <taxon>Eukaryota</taxon>
        <taxon>Metazoa</taxon>
        <taxon>Chordata</taxon>
        <taxon>Craniata</taxon>
        <taxon>Vertebrata</taxon>
        <taxon>Euteleostomi</taxon>
        <taxon>Mammalia</taxon>
        <taxon>Eutheria</taxon>
        <taxon>Euarchontoglires</taxon>
        <taxon>Glires</taxon>
        <taxon>Rodentia</taxon>
        <taxon>Myomorpha</taxon>
        <taxon>Muroidea</taxon>
        <taxon>Muridae</taxon>
        <taxon>Murinae</taxon>
        <taxon>Rattus</taxon>
    </lineage>
</organism>
<dbReference type="Proteomes" id="UP000234681">
    <property type="component" value="Chromosome 4"/>
</dbReference>
<evidence type="ECO:0000313" key="2">
    <source>
        <dbReference type="Proteomes" id="UP000234681"/>
    </source>
</evidence>